<keyword evidence="3" id="KW-1185">Reference proteome</keyword>
<comment type="caution">
    <text evidence="2">The sequence shown here is derived from an EMBL/GenBank/DDBJ whole genome shotgun (WGS) entry which is preliminary data.</text>
</comment>
<accession>A0A8I0G7A8</accession>
<evidence type="ECO:0000313" key="3">
    <source>
        <dbReference type="Proteomes" id="UP000627538"/>
    </source>
</evidence>
<feature type="transmembrane region" description="Helical" evidence="1">
    <location>
        <begin position="9"/>
        <end position="30"/>
    </location>
</feature>
<name>A0A8I0G7A8_9ACTO</name>
<feature type="transmembrane region" description="Helical" evidence="1">
    <location>
        <begin position="45"/>
        <end position="64"/>
    </location>
</feature>
<dbReference type="EMBL" id="JACRUO010000001">
    <property type="protein sequence ID" value="MBD3689147.1"/>
    <property type="molecule type" value="Genomic_DNA"/>
</dbReference>
<protein>
    <submittedName>
        <fullName evidence="2">Uncharacterized protein</fullName>
    </submittedName>
</protein>
<evidence type="ECO:0000313" key="2">
    <source>
        <dbReference type="EMBL" id="MBD3689147.1"/>
    </source>
</evidence>
<dbReference type="RefSeq" id="WP_191071216.1">
    <property type="nucleotide sequence ID" value="NZ_CP060506.1"/>
</dbReference>
<evidence type="ECO:0000256" key="1">
    <source>
        <dbReference type="SAM" id="Phobius"/>
    </source>
</evidence>
<reference evidence="2 3" key="1">
    <citation type="submission" date="2020-08" db="EMBL/GenBank/DDBJ databases">
        <title>Winkia gen. nov., sp. nov., isolated from faeces of the Anser albifrons in China.</title>
        <authorList>
            <person name="Liu Q."/>
        </authorList>
    </citation>
    <scope>NUCLEOTIDE SEQUENCE [LARGE SCALE GENOMIC DNA]</scope>
    <source>
        <strain evidence="2 3">C62</strain>
    </source>
</reference>
<dbReference type="AlphaFoldDB" id="A0A8I0G7A8"/>
<sequence>MDTKTLARLLAVLSITLLGILALTTIPLLFDKNPNRMTTLNDAELLIALCGIGLIMATVSYTTLKQLPRYDPQDKPEGS</sequence>
<keyword evidence="1" id="KW-0812">Transmembrane</keyword>
<organism evidence="2 3">
    <name type="scientific">Nanchangia anserum</name>
    <dbReference type="NCBI Taxonomy" id="2692125"/>
    <lineage>
        <taxon>Bacteria</taxon>
        <taxon>Bacillati</taxon>
        <taxon>Actinomycetota</taxon>
        <taxon>Actinomycetes</taxon>
        <taxon>Actinomycetales</taxon>
        <taxon>Actinomycetaceae</taxon>
        <taxon>Nanchangia</taxon>
    </lineage>
</organism>
<keyword evidence="1" id="KW-0472">Membrane</keyword>
<proteinExistence type="predicted"/>
<keyword evidence="1" id="KW-1133">Transmembrane helix</keyword>
<dbReference type="Proteomes" id="UP000627538">
    <property type="component" value="Unassembled WGS sequence"/>
</dbReference>
<gene>
    <name evidence="2" type="ORF">H8R10_02740</name>
</gene>